<evidence type="ECO:0000256" key="1">
    <source>
        <dbReference type="SAM" id="MobiDB-lite"/>
    </source>
</evidence>
<feature type="transmembrane region" description="Helical" evidence="2">
    <location>
        <begin position="1365"/>
        <end position="1386"/>
    </location>
</feature>
<reference evidence="5 6" key="1">
    <citation type="submission" date="2024-10" db="EMBL/GenBank/DDBJ databases">
        <title>The Natural Products Discovery Center: Release of the First 8490 Sequenced Strains for Exploring Actinobacteria Biosynthetic Diversity.</title>
        <authorList>
            <person name="Kalkreuter E."/>
            <person name="Kautsar S.A."/>
            <person name="Yang D."/>
            <person name="Bader C.D."/>
            <person name="Teijaro C.N."/>
            <person name="Fluegel L."/>
            <person name="Davis C.M."/>
            <person name="Simpson J.R."/>
            <person name="Lauterbach L."/>
            <person name="Steele A.D."/>
            <person name="Gui C."/>
            <person name="Meng S."/>
            <person name="Li G."/>
            <person name="Viehrig K."/>
            <person name="Ye F."/>
            <person name="Su P."/>
            <person name="Kiefer A.F."/>
            <person name="Nichols A."/>
            <person name="Cepeda A.J."/>
            <person name="Yan W."/>
            <person name="Fan B."/>
            <person name="Jiang Y."/>
            <person name="Adhikari A."/>
            <person name="Zheng C.-J."/>
            <person name="Schuster L."/>
            <person name="Cowan T.M."/>
            <person name="Smanski M.J."/>
            <person name="Chevrette M.G."/>
            <person name="De Carvalho L.P.S."/>
            <person name="Shen B."/>
        </authorList>
    </citation>
    <scope>NUCLEOTIDE SEQUENCE [LARGE SCALE GENOMIC DNA]</scope>
    <source>
        <strain evidence="5 6">NPDC002173</strain>
    </source>
</reference>
<protein>
    <submittedName>
        <fullName evidence="5">Alpha-(1-&gt;3)-arabinofuranosyltransferase family protein</fullName>
    </submittedName>
</protein>
<feature type="transmembrane region" description="Helical" evidence="2">
    <location>
        <begin position="275"/>
        <end position="295"/>
    </location>
</feature>
<sequence>MTLAGWIRQVAPPPSVQENGLGNGPRNGRENGTESRAAADPGTRSHHDGGDGGRDGGGGDGGYSARFRHRLRLLAGCLLLAAVAFNTATEKIIAETKLDMAVNPLAFLGRALHLWDDAYFGHLQNQAYGYLFPMGPFYALFLALDMPAWNVQRLWMTFVLCAAFLGTVQLARALRIGTPGARILAGFAYALAPHAQALIGINSSEFLPSALLPWVMLPLVKGARGELGPRWAAALSGVAFLFCGGVNAAAELAVLIVPFVYLLTRTPGPRRRRLLAWWLGAVAAVACWWLVPLLVMGRYVFSFLPYIENAAATTQVTSLTNTLRGTSSWLAFLSVDGEPWMAVAYEQALRPWLIVVTVLTACLGLAGLLRRDLPERAFLLISLLTGVAIVVAGHASAVAGPLNPPVLGLLDGVLAPFRNLHKFDALIRLPMALGLAGLLTLARARWRPPLAAASAALVALTCVPVVAQGLAPSGAFAEIPDYWKQATTWLDDNAGDGTVLALPGSKRGEYLWGRPLDEPMQPLLTTRWATYTIVPWGSAGVTRLLAAIDDRFSSGRGSAGLTATLRRIGVSHLVVRNDLDRRTIGGAWPARVHQAIEDSPGLTLVAQFGPGVGIAQNDTASGWLDQPYHAVEIYQVGDPAPRAATVPVAGALRVGGAPEALLTLAEQDLLSGDRPVILGDDPGALDIPPYDTIVTDTLRKRGVALSDLRQSSTATLTRDDPDPGTDLTDPAWTTFQSTARLFEIVDVRASSSEADVTAMPGSRDPGRQPYAALDGDRRTGWRSSGWKGAVGEWLEVRLTRPVRLPYVTIALEQAAIGPPPSEIEVETDAGTLRQPVRATEDEQRLAVPPGETSRVRVRITRLAYSPKTTLGSRVGVTELTIPGVRPGRTIVVPEVPGDRSGEATVSFSRNGNVPACMRGSYVWTCSGRLEVLGEDGYGFDRSYVSQGSGDRVVTGRAVLTDRTAIEKLTTLPNDPLTVTSSSTFTGHPAALARSAFDGDPKTVWYAYPFDRKPSLDVRLAQVTTLSRIKVVFPDSHLGAPPVRVTLRAEGGVREGWVGRNGWIAFPPLKARELTIEFSAPSSRSLEVTDITIPGVRPLGGLGGFPLRLPCGYGPTLRVNDVPVNTEIVEGTLADVLAGRELTYRSCERVNILPGETRLTAAANDPYRIQTAVVRAPGAVTAPATGPATAMRAVDEEEWTGWERRVRVAAGQESYLVVNENFNQGWHAYAGDRALTAVRLDGWRQAWILPEGTAGTVTMRYEPDAVYRAGLVAGGVLSLLVVALALVPARRRGGRVLPACAPRGVAARWLWPVAAAYGFWTGGVAGLVVLAALFAATVWFRRVSAAAHARRGVLFRLLRALASPRLGIVAFALAGLSLAVGTYLLGMENAAWGRPLTDLVPQLLCLALLGCLFGNIPGRPAVVRAPSPSPPPRVEIATRDPSLSGVP</sequence>
<feature type="compositionally biased region" description="Basic and acidic residues" evidence="1">
    <location>
        <begin position="43"/>
        <end position="54"/>
    </location>
</feature>
<evidence type="ECO:0000313" key="6">
    <source>
        <dbReference type="Proteomes" id="UP001602013"/>
    </source>
</evidence>
<feature type="transmembrane region" description="Helical" evidence="2">
    <location>
        <begin position="449"/>
        <end position="471"/>
    </location>
</feature>
<dbReference type="RefSeq" id="WP_387408532.1">
    <property type="nucleotide sequence ID" value="NZ_JBIASD010000001.1"/>
</dbReference>
<dbReference type="InterPro" id="IPR021798">
    <property type="entry name" value="AftD_N"/>
</dbReference>
<evidence type="ECO:0000256" key="2">
    <source>
        <dbReference type="SAM" id="Phobius"/>
    </source>
</evidence>
<feature type="domain" description="Arabinofuranosyltransferase D third carbohydrate binding module" evidence="4">
    <location>
        <begin position="986"/>
        <end position="1077"/>
    </location>
</feature>
<feature type="transmembrane region" description="Helical" evidence="2">
    <location>
        <begin position="183"/>
        <end position="201"/>
    </location>
</feature>
<feature type="domain" description="Arabinofuranosyltransferase D third carbohydrate binding module" evidence="4">
    <location>
        <begin position="764"/>
        <end position="862"/>
    </location>
</feature>
<evidence type="ECO:0000313" key="5">
    <source>
        <dbReference type="EMBL" id="MFF3664433.1"/>
    </source>
</evidence>
<feature type="transmembrane region" description="Helical" evidence="2">
    <location>
        <begin position="1316"/>
        <end position="1339"/>
    </location>
</feature>
<evidence type="ECO:0000259" key="4">
    <source>
        <dbReference type="Pfam" id="PF24607"/>
    </source>
</evidence>
<dbReference type="Proteomes" id="UP001602013">
    <property type="component" value="Unassembled WGS sequence"/>
</dbReference>
<feature type="transmembrane region" description="Helical" evidence="2">
    <location>
        <begin position="377"/>
        <end position="399"/>
    </location>
</feature>
<dbReference type="Pfam" id="PF11847">
    <property type="entry name" value="GT-C_AftD"/>
    <property type="match status" value="1"/>
</dbReference>
<feature type="region of interest" description="Disordered" evidence="1">
    <location>
        <begin position="753"/>
        <end position="778"/>
    </location>
</feature>
<evidence type="ECO:0000259" key="3">
    <source>
        <dbReference type="Pfam" id="PF11847"/>
    </source>
</evidence>
<keyword evidence="2" id="KW-1133">Transmembrane helix</keyword>
<proteinExistence type="predicted"/>
<feature type="transmembrane region" description="Helical" evidence="2">
    <location>
        <begin position="238"/>
        <end position="263"/>
    </location>
</feature>
<keyword evidence="2" id="KW-0812">Transmembrane</keyword>
<feature type="region of interest" description="Disordered" evidence="1">
    <location>
        <begin position="1"/>
        <end position="59"/>
    </location>
</feature>
<dbReference type="Pfam" id="PF24607">
    <property type="entry name" value="CBM_AftD"/>
    <property type="match status" value="2"/>
</dbReference>
<organism evidence="5 6">
    <name type="scientific">Microtetraspora malaysiensis</name>
    <dbReference type="NCBI Taxonomy" id="161358"/>
    <lineage>
        <taxon>Bacteria</taxon>
        <taxon>Bacillati</taxon>
        <taxon>Actinomycetota</taxon>
        <taxon>Actinomycetes</taxon>
        <taxon>Streptosporangiales</taxon>
        <taxon>Streptosporangiaceae</taxon>
        <taxon>Microtetraspora</taxon>
    </lineage>
</organism>
<keyword evidence="6" id="KW-1185">Reference proteome</keyword>
<dbReference type="SUPFAM" id="SSF49785">
    <property type="entry name" value="Galactose-binding domain-like"/>
    <property type="match status" value="2"/>
</dbReference>
<accession>A0ABW6SJJ9</accession>
<dbReference type="InterPro" id="IPR008979">
    <property type="entry name" value="Galactose-bd-like_sf"/>
</dbReference>
<feature type="region of interest" description="Disordered" evidence="1">
    <location>
        <begin position="709"/>
        <end position="730"/>
    </location>
</feature>
<feature type="transmembrane region" description="Helical" evidence="2">
    <location>
        <begin position="425"/>
        <end position="442"/>
    </location>
</feature>
<feature type="region of interest" description="Disordered" evidence="1">
    <location>
        <begin position="1423"/>
        <end position="1446"/>
    </location>
</feature>
<gene>
    <name evidence="5" type="ORF">ACFYXI_02480</name>
</gene>
<feature type="transmembrane region" description="Helical" evidence="2">
    <location>
        <begin position="127"/>
        <end position="148"/>
    </location>
</feature>
<feature type="transmembrane region" description="Helical" evidence="2">
    <location>
        <begin position="1264"/>
        <end position="1286"/>
    </location>
</feature>
<dbReference type="Gene3D" id="2.60.120.260">
    <property type="entry name" value="Galactose-binding domain-like"/>
    <property type="match status" value="2"/>
</dbReference>
<feature type="domain" description="Alpha-(1-&gt;3)-arabinofuranosyltransferase N-terminal GT-C" evidence="3">
    <location>
        <begin position="80"/>
        <end position="722"/>
    </location>
</feature>
<feature type="transmembrane region" description="Helical" evidence="2">
    <location>
        <begin position="349"/>
        <end position="370"/>
    </location>
</feature>
<dbReference type="InterPro" id="IPR056997">
    <property type="entry name" value="CBM_AftD"/>
</dbReference>
<dbReference type="EMBL" id="JBIASD010000001">
    <property type="protein sequence ID" value="MFF3664433.1"/>
    <property type="molecule type" value="Genomic_DNA"/>
</dbReference>
<name>A0ABW6SJJ9_9ACTN</name>
<comment type="caution">
    <text evidence="5">The sequence shown here is derived from an EMBL/GenBank/DDBJ whole genome shotgun (WGS) entry which is preliminary data.</text>
</comment>
<feature type="transmembrane region" description="Helical" evidence="2">
    <location>
        <begin position="154"/>
        <end position="171"/>
    </location>
</feature>
<keyword evidence="2" id="KW-0472">Membrane</keyword>